<dbReference type="InterPro" id="IPR009057">
    <property type="entry name" value="Homeodomain-like_sf"/>
</dbReference>
<evidence type="ECO:0000313" key="4">
    <source>
        <dbReference type="EMBL" id="VDC29564.1"/>
    </source>
</evidence>
<keyword evidence="1 2" id="KW-0238">DNA-binding</keyword>
<dbReference type="PROSITE" id="PS50977">
    <property type="entry name" value="HTH_TETR_2"/>
    <property type="match status" value="1"/>
</dbReference>
<keyword evidence="5" id="KW-1185">Reference proteome</keyword>
<dbReference type="Gene3D" id="1.10.357.10">
    <property type="entry name" value="Tetracycline Repressor, domain 2"/>
    <property type="match status" value="1"/>
</dbReference>
<dbReference type="RefSeq" id="WP_203415959.1">
    <property type="nucleotide sequence ID" value="NZ_CBCRYA010000023.1"/>
</dbReference>
<dbReference type="PANTHER" id="PTHR30055:SF226">
    <property type="entry name" value="HTH-TYPE TRANSCRIPTIONAL REGULATOR PKSA"/>
    <property type="match status" value="1"/>
</dbReference>
<feature type="DNA-binding region" description="H-T-H motif" evidence="2">
    <location>
        <begin position="32"/>
        <end position="51"/>
    </location>
</feature>
<dbReference type="GO" id="GO:0000976">
    <property type="term" value="F:transcription cis-regulatory region binding"/>
    <property type="evidence" value="ECO:0007669"/>
    <property type="project" value="TreeGrafter"/>
</dbReference>
<gene>
    <name evidence="4" type="ORF">PSET11_02245</name>
</gene>
<evidence type="ECO:0000313" key="5">
    <source>
        <dbReference type="Proteomes" id="UP000280861"/>
    </source>
</evidence>
<accession>A0A3P5XLN0</accession>
<dbReference type="EMBL" id="UXAU01000031">
    <property type="protein sequence ID" value="VDC29564.1"/>
    <property type="molecule type" value="Genomic_DNA"/>
</dbReference>
<organism evidence="4 5">
    <name type="scientific">Arthrobacter ulcerisalmonis</name>
    <dbReference type="NCBI Taxonomy" id="2483813"/>
    <lineage>
        <taxon>Bacteria</taxon>
        <taxon>Bacillati</taxon>
        <taxon>Actinomycetota</taxon>
        <taxon>Actinomycetes</taxon>
        <taxon>Micrococcales</taxon>
        <taxon>Micrococcaceae</taxon>
        <taxon>Arthrobacter</taxon>
    </lineage>
</organism>
<dbReference type="GO" id="GO:0003700">
    <property type="term" value="F:DNA-binding transcription factor activity"/>
    <property type="evidence" value="ECO:0007669"/>
    <property type="project" value="TreeGrafter"/>
</dbReference>
<dbReference type="InterPro" id="IPR050109">
    <property type="entry name" value="HTH-type_TetR-like_transc_reg"/>
</dbReference>
<dbReference type="Proteomes" id="UP000280861">
    <property type="component" value="Unassembled WGS sequence"/>
</dbReference>
<dbReference type="InterPro" id="IPR001647">
    <property type="entry name" value="HTH_TetR"/>
</dbReference>
<evidence type="ECO:0000256" key="2">
    <source>
        <dbReference type="PROSITE-ProRule" id="PRU00335"/>
    </source>
</evidence>
<protein>
    <submittedName>
        <fullName evidence="4">Bacterial regulatory proteins, tetR family</fullName>
    </submittedName>
</protein>
<dbReference type="SUPFAM" id="SSF46689">
    <property type="entry name" value="Homeodomain-like"/>
    <property type="match status" value="1"/>
</dbReference>
<evidence type="ECO:0000256" key="1">
    <source>
        <dbReference type="ARBA" id="ARBA00023125"/>
    </source>
</evidence>
<reference evidence="4 5" key="1">
    <citation type="submission" date="2018-11" db="EMBL/GenBank/DDBJ databases">
        <authorList>
            <person name="Criscuolo A."/>
        </authorList>
    </citation>
    <scope>NUCLEOTIDE SEQUENCE [LARGE SCALE GENOMIC DNA]</scope>
    <source>
        <strain evidence="4">AT11b</strain>
    </source>
</reference>
<evidence type="ECO:0000259" key="3">
    <source>
        <dbReference type="PROSITE" id="PS50977"/>
    </source>
</evidence>
<feature type="domain" description="HTH tetR-type" evidence="3">
    <location>
        <begin position="9"/>
        <end position="69"/>
    </location>
</feature>
<proteinExistence type="predicted"/>
<sequence>MGIRAEHRAQMLGDIQSATLDLVEENGLDATTIGHIAARVGVTERTFFRYYPSKEHALLPGLQDLIDVLVVLEARRTDPAGILADLLAECRQLFAAEVERNYFRRISRLFAKDPDMTRVVARYERDLAQALSSALIQQGALGAIQALLVAEVVTATWRIAWQALALREGAGVDADPVSLFDDTVRELGTLFPVRG</sequence>
<dbReference type="PRINTS" id="PR00455">
    <property type="entry name" value="HTHTETR"/>
</dbReference>
<dbReference type="Pfam" id="PF00440">
    <property type="entry name" value="TetR_N"/>
    <property type="match status" value="1"/>
</dbReference>
<name>A0A3P5XLN0_9MICC</name>
<dbReference type="AlphaFoldDB" id="A0A3P5XLN0"/>
<dbReference type="PANTHER" id="PTHR30055">
    <property type="entry name" value="HTH-TYPE TRANSCRIPTIONAL REGULATOR RUTR"/>
    <property type="match status" value="1"/>
</dbReference>